<evidence type="ECO:0000256" key="2">
    <source>
        <dbReference type="ARBA" id="ARBA00023125"/>
    </source>
</evidence>
<evidence type="ECO:0000256" key="1">
    <source>
        <dbReference type="ARBA" id="ARBA00023015"/>
    </source>
</evidence>
<dbReference type="KEGG" id="boz:DBV39_18460"/>
<feature type="domain" description="HTH iclR-type" evidence="4">
    <location>
        <begin position="8"/>
        <end position="70"/>
    </location>
</feature>
<organism evidence="6 7">
    <name type="scientific">Orrella marina</name>
    <dbReference type="NCBI Taxonomy" id="2163011"/>
    <lineage>
        <taxon>Bacteria</taxon>
        <taxon>Pseudomonadati</taxon>
        <taxon>Pseudomonadota</taxon>
        <taxon>Betaproteobacteria</taxon>
        <taxon>Burkholderiales</taxon>
        <taxon>Alcaligenaceae</taxon>
        <taxon>Orrella</taxon>
    </lineage>
</organism>
<dbReference type="EMBL" id="CP028901">
    <property type="protein sequence ID" value="AWB35396.1"/>
    <property type="molecule type" value="Genomic_DNA"/>
</dbReference>
<dbReference type="PANTHER" id="PTHR30136">
    <property type="entry name" value="HELIX-TURN-HELIX TRANSCRIPTIONAL REGULATOR, ICLR FAMILY"/>
    <property type="match status" value="1"/>
</dbReference>
<gene>
    <name evidence="6" type="ORF">DBV39_18460</name>
</gene>
<dbReference type="Gene3D" id="3.30.450.40">
    <property type="match status" value="1"/>
</dbReference>
<dbReference type="InterPro" id="IPR036390">
    <property type="entry name" value="WH_DNA-bd_sf"/>
</dbReference>
<keyword evidence="2" id="KW-0238">DNA-binding</keyword>
<keyword evidence="3" id="KW-0804">Transcription</keyword>
<dbReference type="PROSITE" id="PS51077">
    <property type="entry name" value="HTH_ICLR"/>
    <property type="match status" value="1"/>
</dbReference>
<dbReference type="GO" id="GO:0003700">
    <property type="term" value="F:DNA-binding transcription factor activity"/>
    <property type="evidence" value="ECO:0007669"/>
    <property type="project" value="TreeGrafter"/>
</dbReference>
<dbReference type="Proteomes" id="UP000244571">
    <property type="component" value="Chromosome"/>
</dbReference>
<dbReference type="InterPro" id="IPR014757">
    <property type="entry name" value="Tscrpt_reg_IclR_C"/>
</dbReference>
<dbReference type="GO" id="GO:0045892">
    <property type="term" value="P:negative regulation of DNA-templated transcription"/>
    <property type="evidence" value="ECO:0007669"/>
    <property type="project" value="TreeGrafter"/>
</dbReference>
<dbReference type="SMART" id="SM00346">
    <property type="entry name" value="HTH_ICLR"/>
    <property type="match status" value="1"/>
</dbReference>
<evidence type="ECO:0000313" key="7">
    <source>
        <dbReference type="Proteomes" id="UP000244571"/>
    </source>
</evidence>
<evidence type="ECO:0000259" key="5">
    <source>
        <dbReference type="PROSITE" id="PS51078"/>
    </source>
</evidence>
<keyword evidence="1" id="KW-0805">Transcription regulation</keyword>
<dbReference type="InterPro" id="IPR050707">
    <property type="entry name" value="HTH_MetabolicPath_Reg"/>
</dbReference>
<dbReference type="Gene3D" id="1.10.10.10">
    <property type="entry name" value="Winged helix-like DNA-binding domain superfamily/Winged helix DNA-binding domain"/>
    <property type="match status" value="1"/>
</dbReference>
<feature type="domain" description="IclR-ED" evidence="5">
    <location>
        <begin position="71"/>
        <end position="253"/>
    </location>
</feature>
<dbReference type="InterPro" id="IPR036388">
    <property type="entry name" value="WH-like_DNA-bd_sf"/>
</dbReference>
<evidence type="ECO:0000256" key="3">
    <source>
        <dbReference type="ARBA" id="ARBA00023163"/>
    </source>
</evidence>
<dbReference type="GO" id="GO:0003677">
    <property type="term" value="F:DNA binding"/>
    <property type="evidence" value="ECO:0007669"/>
    <property type="project" value="UniProtKB-KW"/>
</dbReference>
<dbReference type="InterPro" id="IPR029016">
    <property type="entry name" value="GAF-like_dom_sf"/>
</dbReference>
<evidence type="ECO:0000313" key="6">
    <source>
        <dbReference type="EMBL" id="AWB35396.1"/>
    </source>
</evidence>
<dbReference type="Pfam" id="PF01614">
    <property type="entry name" value="IclR_C"/>
    <property type="match status" value="1"/>
</dbReference>
<dbReference type="PROSITE" id="PS51078">
    <property type="entry name" value="ICLR_ED"/>
    <property type="match status" value="1"/>
</dbReference>
<keyword evidence="7" id="KW-1185">Reference proteome</keyword>
<protein>
    <submittedName>
        <fullName evidence="6">IclR family transcriptional regulator</fullName>
    </submittedName>
</protein>
<dbReference type="AlphaFoldDB" id="A0A2R4XNL6"/>
<dbReference type="PANTHER" id="PTHR30136:SF33">
    <property type="entry name" value="TRANSCRIPTIONAL REGULATORY PROTEIN"/>
    <property type="match status" value="1"/>
</dbReference>
<dbReference type="Pfam" id="PF09339">
    <property type="entry name" value="HTH_IclR"/>
    <property type="match status" value="1"/>
</dbReference>
<evidence type="ECO:0000259" key="4">
    <source>
        <dbReference type="PROSITE" id="PS51077"/>
    </source>
</evidence>
<dbReference type="InterPro" id="IPR005471">
    <property type="entry name" value="Tscrpt_reg_IclR_N"/>
</dbReference>
<dbReference type="SUPFAM" id="SSF46785">
    <property type="entry name" value="Winged helix' DNA-binding domain"/>
    <property type="match status" value="1"/>
</dbReference>
<sequence length="253" mass="28139">MPSQATDNRSLVRGLEILRAFRPGIDVLTNSELAERTRLPRSTVSRLTGTLVRAGFLQHDARHGGYRLHATVLGLAHAMRSGSYILNHALDAMQNAGKQLRVNVGLAIPDQDDMIYLDTLRFGPNASLRKVVSGQRVPIALTSLGRAYISTLRGQERRILMKQLKERHERDWAEIRPDIDRCIAEVHESGCCIASWQPQVIAISAPLVFSNDPTHVLNMSLFTQRSIEAVRADLAPELLRLRDIIVATVEQAG</sequence>
<accession>A0A2R4XNL6</accession>
<name>A0A2R4XNL6_9BURK</name>
<reference evidence="6 7" key="1">
    <citation type="submission" date="2018-04" db="EMBL/GenBank/DDBJ databases">
        <title>Bordetella sp. HZ20 isolated from seawater.</title>
        <authorList>
            <person name="Sun C."/>
        </authorList>
    </citation>
    <scope>NUCLEOTIDE SEQUENCE [LARGE SCALE GENOMIC DNA]</scope>
    <source>
        <strain evidence="6 7">HZ20</strain>
    </source>
</reference>
<proteinExistence type="predicted"/>
<dbReference type="SUPFAM" id="SSF55781">
    <property type="entry name" value="GAF domain-like"/>
    <property type="match status" value="1"/>
</dbReference>
<dbReference type="OrthoDB" id="5401369at2"/>